<feature type="transmembrane region" description="Helical" evidence="6">
    <location>
        <begin position="52"/>
        <end position="73"/>
    </location>
</feature>
<dbReference type="Pfam" id="PF07690">
    <property type="entry name" value="MFS_1"/>
    <property type="match status" value="1"/>
</dbReference>
<feature type="transmembrane region" description="Helical" evidence="6">
    <location>
        <begin position="371"/>
        <end position="389"/>
    </location>
</feature>
<feature type="transmembrane region" description="Helical" evidence="6">
    <location>
        <begin position="307"/>
        <end position="324"/>
    </location>
</feature>
<keyword evidence="2" id="KW-1003">Cell membrane</keyword>
<evidence type="ECO:0000256" key="5">
    <source>
        <dbReference type="ARBA" id="ARBA00023136"/>
    </source>
</evidence>
<evidence type="ECO:0000256" key="1">
    <source>
        <dbReference type="ARBA" id="ARBA00004651"/>
    </source>
</evidence>
<accession>A0ABU8KJ06</accession>
<sequence>MSEACQVCCDQRPSVRSRAFLGFLISTLSAAVGRNGYYVASAWILVEAGYGSTSVATVLAIVSLAELVASPLVGVAADRFDRRRLVIAADLTRFVILLATACALPYKDTFLIICLSAVLFAFCDRVALTGSQSVIPVMVRGGDLMASNSNVFFVMQFGCLGAALLCGPLLSERSPALAFTVLAVFFLVSAISLSMIRLEPASGSFIRARSPALDIDAGLLRLFAVYALSYAGAVLVSVMGSAFILEEQRGTAADFGHLEATWSLGSLIGAVLAAKLTRIVCAHGLDFALLSSSALSLMALLVMPLPWSLIVFAALGVLYNLGRVSVEVTLQSRVCDSAIGRAKGVMHSFAVTLGLFIFSITAVVGDHVSPSTVFFGFGVALLISASFLSRSVTQQKDEP</sequence>
<proteinExistence type="predicted"/>
<keyword evidence="4 6" id="KW-1133">Transmembrane helix</keyword>
<comment type="caution">
    <text evidence="7">The sequence shown here is derived from an EMBL/GenBank/DDBJ whole genome shotgun (WGS) entry which is preliminary data.</text>
</comment>
<keyword evidence="3 6" id="KW-0812">Transmembrane</keyword>
<keyword evidence="8" id="KW-1185">Reference proteome</keyword>
<dbReference type="CDD" id="cd06173">
    <property type="entry name" value="MFS_MefA_like"/>
    <property type="match status" value="1"/>
</dbReference>
<organism evidence="7 8">
    <name type="scientific">Mesorhizobium argentiipisi</name>
    <dbReference type="NCBI Taxonomy" id="3015175"/>
    <lineage>
        <taxon>Bacteria</taxon>
        <taxon>Pseudomonadati</taxon>
        <taxon>Pseudomonadota</taxon>
        <taxon>Alphaproteobacteria</taxon>
        <taxon>Hyphomicrobiales</taxon>
        <taxon>Phyllobacteriaceae</taxon>
        <taxon>Mesorhizobium</taxon>
    </lineage>
</organism>
<gene>
    <name evidence="7" type="ORF">O7A05_23550</name>
</gene>
<dbReference type="InterPro" id="IPR011701">
    <property type="entry name" value="MFS"/>
</dbReference>
<comment type="subcellular location">
    <subcellularLocation>
        <location evidence="1">Cell membrane</location>
        <topology evidence="1">Multi-pass membrane protein</topology>
    </subcellularLocation>
</comment>
<feature type="transmembrane region" description="Helical" evidence="6">
    <location>
        <begin position="219"/>
        <end position="245"/>
    </location>
</feature>
<dbReference type="PANTHER" id="PTHR23513:SF6">
    <property type="entry name" value="MAJOR FACILITATOR SUPERFAMILY ASSOCIATED DOMAIN-CONTAINING PROTEIN"/>
    <property type="match status" value="1"/>
</dbReference>
<dbReference type="Proteomes" id="UP001366503">
    <property type="component" value="Unassembled WGS sequence"/>
</dbReference>
<keyword evidence="5 6" id="KW-0472">Membrane</keyword>
<feature type="transmembrane region" description="Helical" evidence="6">
    <location>
        <begin position="149"/>
        <end position="170"/>
    </location>
</feature>
<feature type="transmembrane region" description="Helical" evidence="6">
    <location>
        <begin position="176"/>
        <end position="198"/>
    </location>
</feature>
<dbReference type="SUPFAM" id="SSF103473">
    <property type="entry name" value="MFS general substrate transporter"/>
    <property type="match status" value="1"/>
</dbReference>
<evidence type="ECO:0000256" key="4">
    <source>
        <dbReference type="ARBA" id="ARBA00022989"/>
    </source>
</evidence>
<evidence type="ECO:0000256" key="3">
    <source>
        <dbReference type="ARBA" id="ARBA00022692"/>
    </source>
</evidence>
<feature type="transmembrane region" description="Helical" evidence="6">
    <location>
        <begin position="110"/>
        <end position="128"/>
    </location>
</feature>
<name>A0ABU8KJ06_9HYPH</name>
<dbReference type="Gene3D" id="1.20.1250.20">
    <property type="entry name" value="MFS general substrate transporter like domains"/>
    <property type="match status" value="1"/>
</dbReference>
<evidence type="ECO:0000256" key="6">
    <source>
        <dbReference type="SAM" id="Phobius"/>
    </source>
</evidence>
<evidence type="ECO:0000313" key="7">
    <source>
        <dbReference type="EMBL" id="MEI9405116.1"/>
    </source>
</evidence>
<evidence type="ECO:0000313" key="8">
    <source>
        <dbReference type="Proteomes" id="UP001366503"/>
    </source>
</evidence>
<dbReference type="EMBL" id="JAPYKO010000019">
    <property type="protein sequence ID" value="MEI9405116.1"/>
    <property type="molecule type" value="Genomic_DNA"/>
</dbReference>
<dbReference type="PANTHER" id="PTHR23513">
    <property type="entry name" value="INTEGRAL MEMBRANE EFFLUX PROTEIN-RELATED"/>
    <property type="match status" value="1"/>
</dbReference>
<reference evidence="7 8" key="1">
    <citation type="submission" date="2022-12" db="EMBL/GenBank/DDBJ databases">
        <authorList>
            <person name="Muema E."/>
        </authorList>
    </citation>
    <scope>NUCLEOTIDE SEQUENCE [LARGE SCALE GENOMIC DNA]</scope>
    <source>
        <strain evidence="8">1330</strain>
    </source>
</reference>
<feature type="transmembrane region" description="Helical" evidence="6">
    <location>
        <begin position="20"/>
        <end position="46"/>
    </location>
</feature>
<feature type="transmembrane region" description="Helical" evidence="6">
    <location>
        <begin position="345"/>
        <end position="365"/>
    </location>
</feature>
<protein>
    <submittedName>
        <fullName evidence="7">MFS transporter</fullName>
    </submittedName>
</protein>
<dbReference type="InterPro" id="IPR036259">
    <property type="entry name" value="MFS_trans_sf"/>
</dbReference>
<dbReference type="RefSeq" id="WP_337095332.1">
    <property type="nucleotide sequence ID" value="NZ_JAPYKO010000019.1"/>
</dbReference>
<evidence type="ECO:0000256" key="2">
    <source>
        <dbReference type="ARBA" id="ARBA00022475"/>
    </source>
</evidence>
<feature type="transmembrane region" description="Helical" evidence="6">
    <location>
        <begin position="260"/>
        <end position="277"/>
    </location>
</feature>